<evidence type="ECO:0000313" key="1">
    <source>
        <dbReference type="EMBL" id="NME69037.1"/>
    </source>
</evidence>
<dbReference type="RefSeq" id="WP_169657324.1">
    <property type="nucleotide sequence ID" value="NZ_JABANE010000033.1"/>
</dbReference>
<proteinExistence type="predicted"/>
<dbReference type="AlphaFoldDB" id="A0A7X9RUN9"/>
<accession>A0A7X9RUN9</accession>
<keyword evidence="2" id="KW-1185">Reference proteome</keyword>
<dbReference type="Proteomes" id="UP000576082">
    <property type="component" value="Unassembled WGS sequence"/>
</dbReference>
<evidence type="ECO:0000313" key="2">
    <source>
        <dbReference type="Proteomes" id="UP000576082"/>
    </source>
</evidence>
<reference evidence="1 2" key="1">
    <citation type="submission" date="2020-04" db="EMBL/GenBank/DDBJ databases">
        <title>Flammeovirga sp. SR4, a novel species isolated from seawater.</title>
        <authorList>
            <person name="Wang X."/>
        </authorList>
    </citation>
    <scope>NUCLEOTIDE SEQUENCE [LARGE SCALE GENOMIC DNA]</scope>
    <source>
        <strain evidence="1 2">ATCC 23126</strain>
    </source>
</reference>
<protein>
    <submittedName>
        <fullName evidence="1">Uncharacterized protein</fullName>
    </submittedName>
</protein>
<comment type="caution">
    <text evidence="1">The sequence shown here is derived from an EMBL/GenBank/DDBJ whole genome shotgun (WGS) entry which is preliminary data.</text>
</comment>
<organism evidence="1 2">
    <name type="scientific">Flammeovirga aprica JL-4</name>
    <dbReference type="NCBI Taxonomy" id="694437"/>
    <lineage>
        <taxon>Bacteria</taxon>
        <taxon>Pseudomonadati</taxon>
        <taxon>Bacteroidota</taxon>
        <taxon>Cytophagia</taxon>
        <taxon>Cytophagales</taxon>
        <taxon>Flammeovirgaceae</taxon>
        <taxon>Flammeovirga</taxon>
    </lineage>
</organism>
<gene>
    <name evidence="1" type="ORF">HHU12_13770</name>
</gene>
<name>A0A7X9RUN9_9BACT</name>
<sequence length="65" mass="7386">MAERKKNATVHLRVSPTFKELLKAKAGCRELSITQYIKILVEKDTPTTLKEELEQSKRILEATAS</sequence>
<dbReference type="EMBL" id="JABANE010000033">
    <property type="protein sequence ID" value="NME69037.1"/>
    <property type="molecule type" value="Genomic_DNA"/>
</dbReference>